<dbReference type="Proteomes" id="UP000634136">
    <property type="component" value="Unassembled WGS sequence"/>
</dbReference>
<dbReference type="EMBL" id="JAAIUW010000006">
    <property type="protein sequence ID" value="KAF7827063.1"/>
    <property type="molecule type" value="Genomic_DNA"/>
</dbReference>
<name>A0A834TRM1_9FABA</name>
<protein>
    <submittedName>
        <fullName evidence="1">Uncharacterized protein</fullName>
    </submittedName>
</protein>
<evidence type="ECO:0000313" key="2">
    <source>
        <dbReference type="Proteomes" id="UP000634136"/>
    </source>
</evidence>
<reference evidence="1" key="1">
    <citation type="submission" date="2020-09" db="EMBL/GenBank/DDBJ databases">
        <title>Genome-Enabled Discovery of Anthraquinone Biosynthesis in Senna tora.</title>
        <authorList>
            <person name="Kang S.-H."/>
            <person name="Pandey R.P."/>
            <person name="Lee C.-M."/>
            <person name="Sim J.-S."/>
            <person name="Jeong J.-T."/>
            <person name="Choi B.-S."/>
            <person name="Jung M."/>
            <person name="Ginzburg D."/>
            <person name="Zhao K."/>
            <person name="Won S.Y."/>
            <person name="Oh T.-J."/>
            <person name="Yu Y."/>
            <person name="Kim N.-H."/>
            <person name="Lee O.R."/>
            <person name="Lee T.-H."/>
            <person name="Bashyal P."/>
            <person name="Kim T.-S."/>
            <person name="Lee W.-H."/>
            <person name="Kawkins C."/>
            <person name="Kim C.-K."/>
            <person name="Kim J.S."/>
            <person name="Ahn B.O."/>
            <person name="Rhee S.Y."/>
            <person name="Sohng J.K."/>
        </authorList>
    </citation>
    <scope>NUCLEOTIDE SEQUENCE</scope>
    <source>
        <tissue evidence="1">Leaf</tissue>
    </source>
</reference>
<evidence type="ECO:0000313" key="1">
    <source>
        <dbReference type="EMBL" id="KAF7827063.1"/>
    </source>
</evidence>
<proteinExistence type="predicted"/>
<accession>A0A834TRM1</accession>
<gene>
    <name evidence="1" type="ORF">G2W53_018227</name>
</gene>
<keyword evidence="2" id="KW-1185">Reference proteome</keyword>
<sequence>MHSCGGRRICKSSTAEVNVAFKGEQFQSILNGILVREDQPDSKVFILRPGTNARDVTVGSRSPAALARLKAAPNSPLAKANWGN</sequence>
<organism evidence="1 2">
    <name type="scientific">Senna tora</name>
    <dbReference type="NCBI Taxonomy" id="362788"/>
    <lineage>
        <taxon>Eukaryota</taxon>
        <taxon>Viridiplantae</taxon>
        <taxon>Streptophyta</taxon>
        <taxon>Embryophyta</taxon>
        <taxon>Tracheophyta</taxon>
        <taxon>Spermatophyta</taxon>
        <taxon>Magnoliopsida</taxon>
        <taxon>eudicotyledons</taxon>
        <taxon>Gunneridae</taxon>
        <taxon>Pentapetalae</taxon>
        <taxon>rosids</taxon>
        <taxon>fabids</taxon>
        <taxon>Fabales</taxon>
        <taxon>Fabaceae</taxon>
        <taxon>Caesalpinioideae</taxon>
        <taxon>Cassia clade</taxon>
        <taxon>Senna</taxon>
    </lineage>
</organism>
<dbReference type="AlphaFoldDB" id="A0A834TRM1"/>
<comment type="caution">
    <text evidence="1">The sequence shown here is derived from an EMBL/GenBank/DDBJ whole genome shotgun (WGS) entry which is preliminary data.</text>
</comment>